<evidence type="ECO:0000313" key="9">
    <source>
        <dbReference type="EMBL" id="AER47630.1"/>
    </source>
</evidence>
<reference evidence="9 10" key="1">
    <citation type="journal article" date="2012" name="J. Virol.">
        <title>Complete Genome Sequences of 138 Mycobacteriophages.</title>
        <authorList>
            <consortium name="the Science Education Alliance Phage Hunters Advancing Genomics and Evolutionary Science Program"/>
            <consortium name="the KwaZulu-Natal Research Institute for Tuberculosis and HIV Mycobacterial Genetics Course Students"/>
            <consortium name="the Phage Hunters Integrating Research and Education Program"/>
            <person name="Hatfull G.F."/>
        </authorList>
    </citation>
    <scope>NUCLEOTIDE SEQUENCE [LARGE SCALE GENOMIC DNA]</scope>
</reference>
<dbReference type="PANTHER" id="PTHR43749:SF2">
    <property type="entry name" value="RNA-SPLICING LIGASE RTCB"/>
    <property type="match status" value="1"/>
</dbReference>
<proteinExistence type="predicted"/>
<evidence type="ECO:0000256" key="7">
    <source>
        <dbReference type="ARBA" id="ARBA00023211"/>
    </source>
</evidence>
<evidence type="ECO:0000256" key="5">
    <source>
        <dbReference type="ARBA" id="ARBA00022741"/>
    </source>
</evidence>
<dbReference type="PANTHER" id="PTHR43749">
    <property type="entry name" value="RNA-SPLICING LIGASE RTCB"/>
    <property type="match status" value="1"/>
</dbReference>
<organism evidence="9 10">
    <name type="scientific">Mycobacterium phage DS6A</name>
    <dbReference type="NCBI Taxonomy" id="45764"/>
    <lineage>
        <taxon>Viruses</taxon>
        <taxon>Duplodnaviria</taxon>
        <taxon>Heunggongvirae</taxon>
        <taxon>Uroviricota</taxon>
        <taxon>Caudoviricetes</taxon>
        <taxon>Hnatkovirus</taxon>
        <taxon>Hnatkovirus DS6A</taxon>
    </lineage>
</organism>
<dbReference type="EMBL" id="JN698994">
    <property type="protein sequence ID" value="AER47630.1"/>
    <property type="molecule type" value="Genomic_DNA"/>
</dbReference>
<dbReference type="GO" id="GO:0005525">
    <property type="term" value="F:GTP binding"/>
    <property type="evidence" value="ECO:0007669"/>
    <property type="project" value="UniProtKB-KW"/>
</dbReference>
<dbReference type="SUPFAM" id="SSF103365">
    <property type="entry name" value="Hypothetical protein PH1602"/>
    <property type="match status" value="1"/>
</dbReference>
<comment type="catalytic activity">
    <reaction evidence="8">
        <text>a 3'-end 3'-phospho-ribonucleotide-RNA + a 5'-end dephospho-ribonucleoside-RNA + GTP = a ribonucleotidyl-ribonucleotide-RNA + GMP + diphosphate</text>
        <dbReference type="Rhea" id="RHEA:68076"/>
        <dbReference type="Rhea" id="RHEA-COMP:10463"/>
        <dbReference type="Rhea" id="RHEA-COMP:13936"/>
        <dbReference type="Rhea" id="RHEA-COMP:17355"/>
        <dbReference type="ChEBI" id="CHEBI:33019"/>
        <dbReference type="ChEBI" id="CHEBI:37565"/>
        <dbReference type="ChEBI" id="CHEBI:58115"/>
        <dbReference type="ChEBI" id="CHEBI:83062"/>
        <dbReference type="ChEBI" id="CHEBI:138284"/>
        <dbReference type="ChEBI" id="CHEBI:173118"/>
        <dbReference type="EC" id="6.5.1.8"/>
    </reaction>
</comment>
<keyword evidence="6" id="KW-0342">GTP-binding</keyword>
<keyword evidence="7" id="KW-0464">Manganese</keyword>
<dbReference type="GeneID" id="18990074"/>
<dbReference type="RefSeq" id="YP_009018764.1">
    <property type="nucleotide sequence ID" value="NC_023744.1"/>
</dbReference>
<dbReference type="KEGG" id="vg:18990074"/>
<keyword evidence="5" id="KW-0547">Nucleotide-binding</keyword>
<keyword evidence="10" id="KW-1185">Reference proteome</keyword>
<dbReference type="EC" id="6.5.1.8" evidence="2"/>
<protein>
    <recommendedName>
        <fullName evidence="2">3'-phosphate/5'-hydroxy nucleic acid ligase</fullName>
        <ecNumber evidence="2">6.5.1.8</ecNumber>
    </recommendedName>
</protein>
<gene>
    <name evidence="9" type="primary">76</name>
    <name evidence="9" type="ORF">DS6A_76</name>
</gene>
<evidence type="ECO:0000256" key="3">
    <source>
        <dbReference type="ARBA" id="ARBA00022598"/>
    </source>
</evidence>
<dbReference type="Gene3D" id="3.90.1860.10">
    <property type="entry name" value="tRNA-splicing ligase RtcB"/>
    <property type="match status" value="1"/>
</dbReference>
<keyword evidence="4" id="KW-0479">Metal-binding</keyword>
<dbReference type="GO" id="GO:0030145">
    <property type="term" value="F:manganese ion binding"/>
    <property type="evidence" value="ECO:0007669"/>
    <property type="project" value="TreeGrafter"/>
</dbReference>
<dbReference type="GO" id="GO:0042245">
    <property type="term" value="P:RNA repair"/>
    <property type="evidence" value="ECO:0007669"/>
    <property type="project" value="TreeGrafter"/>
</dbReference>
<evidence type="ECO:0000256" key="6">
    <source>
        <dbReference type="ARBA" id="ARBA00023134"/>
    </source>
</evidence>
<evidence type="ECO:0000256" key="2">
    <source>
        <dbReference type="ARBA" id="ARBA00012726"/>
    </source>
</evidence>
<dbReference type="GO" id="GO:0003909">
    <property type="term" value="F:DNA ligase activity"/>
    <property type="evidence" value="ECO:0007669"/>
    <property type="project" value="TreeGrafter"/>
</dbReference>
<dbReference type="OrthoDB" id="5540at10239"/>
<dbReference type="InterPro" id="IPR036025">
    <property type="entry name" value="RtcB-like_sf"/>
</dbReference>
<evidence type="ECO:0000256" key="8">
    <source>
        <dbReference type="ARBA" id="ARBA00047746"/>
    </source>
</evidence>
<comment type="cofactor">
    <cofactor evidence="1">
        <name>Mn(2+)</name>
        <dbReference type="ChEBI" id="CHEBI:29035"/>
    </cofactor>
</comment>
<evidence type="ECO:0000256" key="1">
    <source>
        <dbReference type="ARBA" id="ARBA00001936"/>
    </source>
</evidence>
<keyword evidence="3 9" id="KW-0436">Ligase</keyword>
<dbReference type="GO" id="GO:0006281">
    <property type="term" value="P:DNA repair"/>
    <property type="evidence" value="ECO:0007669"/>
    <property type="project" value="TreeGrafter"/>
</dbReference>
<evidence type="ECO:0000313" key="10">
    <source>
        <dbReference type="Proteomes" id="UP000005857"/>
    </source>
</evidence>
<dbReference type="GO" id="GO:0170057">
    <property type="term" value="F:RNA ligase (GTP) activity"/>
    <property type="evidence" value="ECO:0007669"/>
    <property type="project" value="UniProtKB-EC"/>
</dbReference>
<dbReference type="Pfam" id="PF01139">
    <property type="entry name" value="RtcB"/>
    <property type="match status" value="1"/>
</dbReference>
<dbReference type="InterPro" id="IPR001233">
    <property type="entry name" value="RtcB"/>
</dbReference>
<accession>G8I4I6</accession>
<evidence type="ECO:0000256" key="4">
    <source>
        <dbReference type="ARBA" id="ARBA00022723"/>
    </source>
</evidence>
<dbReference type="InterPro" id="IPR052915">
    <property type="entry name" value="RtcB-like"/>
</dbReference>
<name>G8I4I6_9CAUD</name>
<sequence>MPQQIDGYPLLNFASEIDALTLDQAKQTAGLPFVHPHVALMPDAHAGKGSSVGTVIPTIDAVIPAAVGVDIGCGMIAARTIYTEDDLDGRDLAALRHAIEGAIPLSPGNYNRDTDRFPCTAGRIATLTDLAGRGTDGIPAVDLSHSPKWREQLGSLGGGNHFIELCLDETGRVWLFLHSGSRGVGNKIAQKHIKVAQKLMDRWWIQLPSPDLAYLPQGTPEFADYLRELHWAQRFALENRAEMMDRFAIVFGEWIGHPTGGALVETTVNTHHNYTTQERHGGRDVWLTRKGAIDAHAGVMGLIPGSMGTPSYVVRGKGNPAGLCSAPHGAGRRHSRTQARKLFTEADLADRMQGIEYRHGDAWVDEIPDAYKPIQTVMADAADLVEVVHELRQILNVKGK</sequence>
<dbReference type="Proteomes" id="UP000005857">
    <property type="component" value="Segment"/>
</dbReference>
<dbReference type="GO" id="GO:0006396">
    <property type="term" value="P:RNA processing"/>
    <property type="evidence" value="ECO:0007669"/>
    <property type="project" value="InterPro"/>
</dbReference>